<feature type="domain" description="Protein kinase" evidence="15">
    <location>
        <begin position="518"/>
        <end position="802"/>
    </location>
</feature>
<dbReference type="Proteomes" id="UP000095358">
    <property type="component" value="Unassembled WGS sequence"/>
</dbReference>
<feature type="domain" description="PH" evidence="14">
    <location>
        <begin position="49"/>
        <end position="151"/>
    </location>
</feature>
<evidence type="ECO:0000313" key="18">
    <source>
        <dbReference type="Proteomes" id="UP000095358"/>
    </source>
</evidence>
<evidence type="ECO:0000256" key="1">
    <source>
        <dbReference type="ARBA" id="ARBA00001946"/>
    </source>
</evidence>
<dbReference type="InterPro" id="IPR000095">
    <property type="entry name" value="CRIB_dom"/>
</dbReference>
<dbReference type="Pfam" id="PF00786">
    <property type="entry name" value="PBD"/>
    <property type="match status" value="1"/>
</dbReference>
<dbReference type="EMBL" id="LPNN01000010">
    <property type="protein sequence ID" value="OEJ81702.1"/>
    <property type="molecule type" value="Genomic_DNA"/>
</dbReference>
<dbReference type="GO" id="GO:0004674">
    <property type="term" value="F:protein serine/threonine kinase activity"/>
    <property type="evidence" value="ECO:0007669"/>
    <property type="project" value="UniProtKB-KW"/>
</dbReference>
<keyword evidence="18" id="KW-1185">Reference proteome</keyword>
<dbReference type="EC" id="2.7.11.1" evidence="3"/>
<keyword evidence="4" id="KW-0723">Serine/threonine-protein kinase</keyword>
<dbReference type="Pfam" id="PF00169">
    <property type="entry name" value="PH"/>
    <property type="match status" value="1"/>
</dbReference>
<dbReference type="InterPro" id="IPR011009">
    <property type="entry name" value="Kinase-like_dom_sf"/>
</dbReference>
<dbReference type="PROSITE" id="PS50003">
    <property type="entry name" value="PH_DOMAIN"/>
    <property type="match status" value="1"/>
</dbReference>
<organism evidence="17 18">
    <name type="scientific">Hanseniaspora uvarum</name>
    <name type="common">Yeast</name>
    <name type="synonym">Kloeckera apiculata</name>
    <dbReference type="NCBI Taxonomy" id="29833"/>
    <lineage>
        <taxon>Eukaryota</taxon>
        <taxon>Fungi</taxon>
        <taxon>Dikarya</taxon>
        <taxon>Ascomycota</taxon>
        <taxon>Saccharomycotina</taxon>
        <taxon>Saccharomycetes</taxon>
        <taxon>Saccharomycodales</taxon>
        <taxon>Saccharomycodaceae</taxon>
        <taxon>Hanseniaspora</taxon>
    </lineage>
</organism>
<feature type="compositionally biased region" description="Low complexity" evidence="13">
    <location>
        <begin position="252"/>
        <end position="278"/>
    </location>
</feature>
<dbReference type="GO" id="GO:0046872">
    <property type="term" value="F:metal ion binding"/>
    <property type="evidence" value="ECO:0007669"/>
    <property type="project" value="UniProtKB-KW"/>
</dbReference>
<dbReference type="GO" id="GO:0005524">
    <property type="term" value="F:ATP binding"/>
    <property type="evidence" value="ECO:0007669"/>
    <property type="project" value="UniProtKB-KW"/>
</dbReference>
<keyword evidence="5" id="KW-0808">Transferase</keyword>
<dbReference type="GO" id="GO:0106310">
    <property type="term" value="F:protein serine kinase activity"/>
    <property type="evidence" value="ECO:0007669"/>
    <property type="project" value="RHEA"/>
</dbReference>
<feature type="compositionally biased region" description="Low complexity" evidence="13">
    <location>
        <begin position="317"/>
        <end position="329"/>
    </location>
</feature>
<dbReference type="Gene3D" id="1.10.510.10">
    <property type="entry name" value="Transferase(Phosphotransferase) domain 1"/>
    <property type="match status" value="1"/>
</dbReference>
<comment type="similarity">
    <text evidence="2">Belongs to the protein kinase superfamily. STE Ser/Thr protein kinase family. STE20 subfamily.</text>
</comment>
<evidence type="ECO:0000256" key="4">
    <source>
        <dbReference type="ARBA" id="ARBA00022527"/>
    </source>
</evidence>
<feature type="region of interest" description="Disordered" evidence="13">
    <location>
        <begin position="443"/>
        <end position="462"/>
    </location>
</feature>
<keyword evidence="8 17" id="KW-0418">Kinase</keyword>
<dbReference type="SMART" id="SM00220">
    <property type="entry name" value="S_TKc"/>
    <property type="match status" value="1"/>
</dbReference>
<evidence type="ECO:0000259" key="16">
    <source>
        <dbReference type="PROSITE" id="PS50108"/>
    </source>
</evidence>
<feature type="domain" description="CRIB" evidence="16">
    <location>
        <begin position="184"/>
        <end position="197"/>
    </location>
</feature>
<dbReference type="CDD" id="cd06614">
    <property type="entry name" value="STKc_PAK"/>
    <property type="match status" value="1"/>
</dbReference>
<evidence type="ECO:0000256" key="13">
    <source>
        <dbReference type="SAM" id="MobiDB-lite"/>
    </source>
</evidence>
<evidence type="ECO:0000256" key="10">
    <source>
        <dbReference type="ARBA" id="ARBA00022842"/>
    </source>
</evidence>
<dbReference type="Gene3D" id="2.30.29.30">
    <property type="entry name" value="Pleckstrin-homology domain (PH domain)/Phosphotyrosine-binding domain (PTB)"/>
    <property type="match status" value="1"/>
</dbReference>
<evidence type="ECO:0000256" key="7">
    <source>
        <dbReference type="ARBA" id="ARBA00022741"/>
    </source>
</evidence>
<comment type="catalytic activity">
    <reaction evidence="12">
        <text>L-seryl-[protein] + ATP = O-phospho-L-seryl-[protein] + ADP + H(+)</text>
        <dbReference type="Rhea" id="RHEA:17989"/>
        <dbReference type="Rhea" id="RHEA-COMP:9863"/>
        <dbReference type="Rhea" id="RHEA-COMP:11604"/>
        <dbReference type="ChEBI" id="CHEBI:15378"/>
        <dbReference type="ChEBI" id="CHEBI:29999"/>
        <dbReference type="ChEBI" id="CHEBI:30616"/>
        <dbReference type="ChEBI" id="CHEBI:83421"/>
        <dbReference type="ChEBI" id="CHEBI:456216"/>
        <dbReference type="EC" id="2.7.11.1"/>
    </reaction>
</comment>
<dbReference type="InterPro" id="IPR011993">
    <property type="entry name" value="PH-like_dom_sf"/>
</dbReference>
<keyword evidence="6" id="KW-0479">Metal-binding</keyword>
<dbReference type="OrthoDB" id="248923at2759"/>
<dbReference type="InterPro" id="IPR000719">
    <property type="entry name" value="Prot_kinase_dom"/>
</dbReference>
<feature type="compositionally biased region" description="Low complexity" evidence="13">
    <location>
        <begin position="165"/>
        <end position="183"/>
    </location>
</feature>
<dbReference type="Gene3D" id="3.90.810.10">
    <property type="entry name" value="CRIB domain"/>
    <property type="match status" value="1"/>
</dbReference>
<evidence type="ECO:0000256" key="8">
    <source>
        <dbReference type="ARBA" id="ARBA00022777"/>
    </source>
</evidence>
<evidence type="ECO:0000313" key="17">
    <source>
        <dbReference type="EMBL" id="OEJ81702.1"/>
    </source>
</evidence>
<feature type="compositionally biased region" description="Polar residues" evidence="13">
    <location>
        <begin position="1"/>
        <end position="11"/>
    </location>
</feature>
<feature type="region of interest" description="Disordered" evidence="13">
    <location>
        <begin position="159"/>
        <end position="186"/>
    </location>
</feature>
<dbReference type="InterPro" id="IPR033923">
    <property type="entry name" value="PAK_BD"/>
</dbReference>
<gene>
    <name evidence="17" type="ORF">AWRI3580_g3889</name>
</gene>
<dbReference type="CDD" id="cd01093">
    <property type="entry name" value="CRIB_PAK_like"/>
    <property type="match status" value="1"/>
</dbReference>
<feature type="compositionally biased region" description="Polar residues" evidence="13">
    <location>
        <begin position="21"/>
        <end position="31"/>
    </location>
</feature>
<dbReference type="PANTHER" id="PTHR45832">
    <property type="entry name" value="SERINE/THREONINE-PROTEIN KINASE SAMKA-RELATED-RELATED"/>
    <property type="match status" value="1"/>
</dbReference>
<dbReference type="Gene3D" id="3.30.200.20">
    <property type="entry name" value="Phosphorylase Kinase, domain 1"/>
    <property type="match status" value="1"/>
</dbReference>
<comment type="cofactor">
    <cofactor evidence="1">
        <name>Mg(2+)</name>
        <dbReference type="ChEBI" id="CHEBI:18420"/>
    </cofactor>
</comment>
<dbReference type="PROSITE" id="PS50011">
    <property type="entry name" value="PROTEIN_KINASE_DOM"/>
    <property type="match status" value="1"/>
</dbReference>
<dbReference type="InterPro" id="IPR008271">
    <property type="entry name" value="Ser/Thr_kinase_AS"/>
</dbReference>
<feature type="region of interest" description="Disordered" evidence="13">
    <location>
        <begin position="1"/>
        <end position="31"/>
    </location>
</feature>
<evidence type="ECO:0000256" key="12">
    <source>
        <dbReference type="ARBA" id="ARBA00048679"/>
    </source>
</evidence>
<evidence type="ECO:0000256" key="6">
    <source>
        <dbReference type="ARBA" id="ARBA00022723"/>
    </source>
</evidence>
<dbReference type="FunFam" id="1.10.510.10:FF:000768">
    <property type="entry name" value="Non-specific serine/threonine protein kinase"/>
    <property type="match status" value="1"/>
</dbReference>
<evidence type="ECO:0000256" key="9">
    <source>
        <dbReference type="ARBA" id="ARBA00022840"/>
    </source>
</evidence>
<keyword evidence="10" id="KW-0460">Magnesium</keyword>
<dbReference type="STRING" id="29833.A0A1E5R479"/>
<reference evidence="18" key="1">
    <citation type="journal article" date="2016" name="Genome Announc.">
        <title>Genome sequences of three species of Hanseniaspora isolated from spontaneous wine fermentations.</title>
        <authorList>
            <person name="Sternes P.R."/>
            <person name="Lee D."/>
            <person name="Kutyna D.R."/>
            <person name="Borneman A.R."/>
        </authorList>
    </citation>
    <scope>NUCLEOTIDE SEQUENCE [LARGE SCALE GENOMIC DNA]</scope>
    <source>
        <strain evidence="18">AWRI3580</strain>
    </source>
</reference>
<comment type="caution">
    <text evidence="17">The sequence shown here is derived from an EMBL/GenBank/DDBJ whole genome shotgun (WGS) entry which is preliminary data.</text>
</comment>
<keyword evidence="7" id="KW-0547">Nucleotide-binding</keyword>
<evidence type="ECO:0000259" key="14">
    <source>
        <dbReference type="PROSITE" id="PS50003"/>
    </source>
</evidence>
<dbReference type="SUPFAM" id="SSF50729">
    <property type="entry name" value="PH domain-like"/>
    <property type="match status" value="1"/>
</dbReference>
<dbReference type="InterPro" id="IPR001849">
    <property type="entry name" value="PH_domain"/>
</dbReference>
<dbReference type="SMART" id="SM00285">
    <property type="entry name" value="PBD"/>
    <property type="match status" value="1"/>
</dbReference>
<evidence type="ECO:0000256" key="3">
    <source>
        <dbReference type="ARBA" id="ARBA00012513"/>
    </source>
</evidence>
<feature type="region of interest" description="Disordered" evidence="13">
    <location>
        <begin position="244"/>
        <end position="396"/>
    </location>
</feature>
<keyword evidence="9" id="KW-0067">ATP-binding</keyword>
<name>A0A1E5R479_HANUV</name>
<dbReference type="FunFam" id="3.90.810.10:FF:000005">
    <property type="entry name" value="Non-specific serine/threonine protein kinase"/>
    <property type="match status" value="1"/>
</dbReference>
<evidence type="ECO:0000256" key="5">
    <source>
        <dbReference type="ARBA" id="ARBA00022679"/>
    </source>
</evidence>
<dbReference type="AlphaFoldDB" id="A0A1E5R479"/>
<feature type="compositionally biased region" description="Polar residues" evidence="13">
    <location>
        <begin position="330"/>
        <end position="346"/>
    </location>
</feature>
<accession>A0A1E5R479</accession>
<feature type="compositionally biased region" description="Polar residues" evidence="13">
    <location>
        <begin position="287"/>
        <end position="304"/>
    </location>
</feature>
<evidence type="ECO:0000256" key="2">
    <source>
        <dbReference type="ARBA" id="ARBA00008874"/>
    </source>
</evidence>
<dbReference type="PROSITE" id="PS50108">
    <property type="entry name" value="CRIB"/>
    <property type="match status" value="1"/>
</dbReference>
<comment type="catalytic activity">
    <reaction evidence="11">
        <text>L-threonyl-[protein] + ATP = O-phospho-L-threonyl-[protein] + ADP + H(+)</text>
        <dbReference type="Rhea" id="RHEA:46608"/>
        <dbReference type="Rhea" id="RHEA-COMP:11060"/>
        <dbReference type="Rhea" id="RHEA-COMP:11605"/>
        <dbReference type="ChEBI" id="CHEBI:15378"/>
        <dbReference type="ChEBI" id="CHEBI:30013"/>
        <dbReference type="ChEBI" id="CHEBI:30616"/>
        <dbReference type="ChEBI" id="CHEBI:61977"/>
        <dbReference type="ChEBI" id="CHEBI:456216"/>
        <dbReference type="EC" id="2.7.11.1"/>
    </reaction>
</comment>
<dbReference type="PANTHER" id="PTHR45832:SF22">
    <property type="entry name" value="SERINE_THREONINE-PROTEIN KINASE SAMKA-RELATED"/>
    <property type="match status" value="1"/>
</dbReference>
<dbReference type="InterPro" id="IPR036936">
    <property type="entry name" value="CRIB_dom_sf"/>
</dbReference>
<dbReference type="PROSITE" id="PS00108">
    <property type="entry name" value="PROTEIN_KINASE_ST"/>
    <property type="match status" value="1"/>
</dbReference>
<evidence type="ECO:0000256" key="11">
    <source>
        <dbReference type="ARBA" id="ARBA00047899"/>
    </source>
</evidence>
<proteinExistence type="inferred from homology"/>
<dbReference type="Pfam" id="PF00069">
    <property type="entry name" value="Pkinase"/>
    <property type="match status" value="1"/>
</dbReference>
<feature type="compositionally biased region" description="Polar residues" evidence="13">
    <location>
        <begin position="448"/>
        <end position="462"/>
    </location>
</feature>
<protein>
    <recommendedName>
        <fullName evidence="3">non-specific serine/threonine protein kinase</fullName>
        <ecNumber evidence="3">2.7.11.1</ecNumber>
    </recommendedName>
</protein>
<evidence type="ECO:0000259" key="15">
    <source>
        <dbReference type="PROSITE" id="PS50011"/>
    </source>
</evidence>
<dbReference type="SUPFAM" id="SSF56112">
    <property type="entry name" value="Protein kinase-like (PK-like)"/>
    <property type="match status" value="1"/>
</dbReference>
<sequence>MDFSNSSNSNIIPRKAPKPPQATSLNTQNGSNSMINRLLQNKTPSNNTQIIHKQLISFKDDGILSFLWQRRYMTINSDSVLIYKYAQDSDFLIKIKLKNVLNIETNGLENNNNNGTMEITFDNNGPKTVIISSKNNSDVEKWYSLIILNIKKTNSSSTGNPTIISGSNSNGNSGHNSLNSTGNVSKPSNFTHKVHIGFDPETGNFVGMPLNWEKLLKHSRITGDDWKQDSRAVMQVLKFYQDYSGSNNPEDSNASPANNSINKNNIMSVNNSSSSINKNMKKDEVKTNNNEIQHSNILNQTIDNSLIPKRRAPMPPSMKSSVSSKTSMSNLPGLSSKPLQTRNYSNESHKKEKENLSPTSEPRTLDPQYKSIPVHRNNVNAPKSRIPDFNERNLSSGSRIPALQNNISLQPLRQAPKVSLQQRTQAEQKILNERQHAKNLGQGPALVKTNTTPVTKEPSPTLNKEIKVSNPVEQATPKKVVETKKPQQKTAKKPSMTTQELITKLQQICHTADPSDFFKIVDKAGQGASGSVYKGTRIKLQPIDKKSKRLSKFYELTEQAMAIDEKVAIKQMVLSKQPRKELILDEIIIMKSSKHKNIVNFLEAYLKNNDTLWVIMEYMQGGALTDLIDNSPTAGTNKPALTEPQIAYILRETCQGLDFLHQRHIIHRDIKSDNVLISYNGDIKITDFGFCAKLTANRSKRATLVGTPYWMAPEVVKQQSYDEKVDVWSLGIMCIEMLEGDPPYMVDEEPLKVLFLIATNGTPRLKYPQGLSVELKRFLSVCLCVDVRFRASAAELLKHKFLECACTGDDLQALIDF</sequence>
<dbReference type="InterPro" id="IPR051931">
    <property type="entry name" value="PAK3-like"/>
</dbReference>
<dbReference type="VEuPathDB" id="FungiDB:AWRI3580_g3889"/>